<accession>A0A3B0JWI7</accession>
<dbReference type="InterPro" id="IPR002466">
    <property type="entry name" value="A_deamin"/>
</dbReference>
<evidence type="ECO:0000256" key="4">
    <source>
        <dbReference type="ARBA" id="ARBA00022833"/>
    </source>
</evidence>
<keyword evidence="3" id="KW-0378">Hydrolase</keyword>
<dbReference type="PANTHER" id="PTHR46516">
    <property type="entry name" value="TRNA-SPECIFIC ADENOSINE DEAMINASE 1"/>
    <property type="match status" value="1"/>
</dbReference>
<comment type="similarity">
    <text evidence="7">Belongs to the ADAT1 family.</text>
</comment>
<reference evidence="14" key="1">
    <citation type="submission" date="2018-01" db="EMBL/GenBank/DDBJ databases">
        <authorList>
            <person name="Alioto T."/>
            <person name="Alioto T."/>
        </authorList>
    </citation>
    <scope>NUCLEOTIDE SEQUENCE [LARGE SCALE GENOMIC DNA]</scope>
</reference>
<proteinExistence type="inferred from homology"/>
<dbReference type="EC" id="3.5.4.34" evidence="8"/>
<dbReference type="PANTHER" id="PTHR46516:SF1">
    <property type="entry name" value="TRNA-SPECIFIC ADENOSINE DEAMINASE 1"/>
    <property type="match status" value="1"/>
</dbReference>
<dbReference type="GO" id="GO:0043829">
    <property type="term" value="F:tRNA-specific adenosine-37 deaminase activity"/>
    <property type="evidence" value="ECO:0007669"/>
    <property type="project" value="UniProtKB-EC"/>
</dbReference>
<evidence type="ECO:0000256" key="6">
    <source>
        <dbReference type="ARBA" id="ARBA00037784"/>
    </source>
</evidence>
<evidence type="ECO:0000256" key="9">
    <source>
        <dbReference type="ARBA" id="ARBA00040502"/>
    </source>
</evidence>
<dbReference type="Pfam" id="PF02137">
    <property type="entry name" value="A_deamin"/>
    <property type="match status" value="2"/>
</dbReference>
<name>A0A3B0JWI7_DROGU</name>
<keyword evidence="4" id="KW-0862">Zinc</keyword>
<dbReference type="GO" id="GO:0046872">
    <property type="term" value="F:metal ion binding"/>
    <property type="evidence" value="ECO:0007669"/>
    <property type="project" value="UniProtKB-KW"/>
</dbReference>
<gene>
    <name evidence="13" type="ORF">DGUA_6G003907</name>
</gene>
<evidence type="ECO:0000256" key="10">
    <source>
        <dbReference type="ARBA" id="ARBA00041760"/>
    </source>
</evidence>
<dbReference type="GO" id="GO:0003723">
    <property type="term" value="F:RNA binding"/>
    <property type="evidence" value="ECO:0007669"/>
    <property type="project" value="InterPro"/>
</dbReference>
<organism evidence="13 14">
    <name type="scientific">Drosophila guanche</name>
    <name type="common">Fruit fly</name>
    <dbReference type="NCBI Taxonomy" id="7266"/>
    <lineage>
        <taxon>Eukaryota</taxon>
        <taxon>Metazoa</taxon>
        <taxon>Ecdysozoa</taxon>
        <taxon>Arthropoda</taxon>
        <taxon>Hexapoda</taxon>
        <taxon>Insecta</taxon>
        <taxon>Pterygota</taxon>
        <taxon>Neoptera</taxon>
        <taxon>Endopterygota</taxon>
        <taxon>Diptera</taxon>
        <taxon>Brachycera</taxon>
        <taxon>Muscomorpha</taxon>
        <taxon>Ephydroidea</taxon>
        <taxon>Drosophilidae</taxon>
        <taxon>Drosophila</taxon>
        <taxon>Sophophora</taxon>
    </lineage>
</organism>
<dbReference type="STRING" id="7266.A0A3B0JWI7"/>
<dbReference type="AlphaFoldDB" id="A0A3B0JWI7"/>
<dbReference type="PROSITE" id="PS50141">
    <property type="entry name" value="A_DEAMIN_EDITASE"/>
    <property type="match status" value="1"/>
</dbReference>
<evidence type="ECO:0000259" key="12">
    <source>
        <dbReference type="PROSITE" id="PS50141"/>
    </source>
</evidence>
<dbReference type="OrthoDB" id="416253at2759"/>
<protein>
    <recommendedName>
        <fullName evidence="9">tRNA-specific adenosine deaminase 1</fullName>
        <ecNumber evidence="8">3.5.4.34</ecNumber>
    </recommendedName>
    <alternativeName>
        <fullName evidence="10">tRNA-specific adenosine-37 deaminase</fullName>
    </alternativeName>
</protein>
<evidence type="ECO:0000256" key="11">
    <source>
        <dbReference type="ARBA" id="ARBA00047635"/>
    </source>
</evidence>
<evidence type="ECO:0000256" key="2">
    <source>
        <dbReference type="ARBA" id="ARBA00022723"/>
    </source>
</evidence>
<comment type="function">
    <text evidence="6">Specifically deaminates adenosine-37 to inosine in tRNA-Ala.</text>
</comment>
<evidence type="ECO:0000256" key="1">
    <source>
        <dbReference type="ARBA" id="ARBA00022694"/>
    </source>
</evidence>
<dbReference type="GO" id="GO:0008033">
    <property type="term" value="P:tRNA processing"/>
    <property type="evidence" value="ECO:0007669"/>
    <property type="project" value="UniProtKB-KW"/>
</dbReference>
<keyword evidence="1" id="KW-0819">tRNA processing</keyword>
<evidence type="ECO:0000256" key="7">
    <source>
        <dbReference type="ARBA" id="ARBA00038326"/>
    </source>
</evidence>
<comment type="catalytic activity">
    <reaction evidence="11">
        <text>adenosine(37) in tRNA(Ala) + H2O + H(+) = inosine(37) in tRNA(Ala) + NH4(+)</text>
        <dbReference type="Rhea" id="RHEA:50968"/>
        <dbReference type="Rhea" id="RHEA-COMP:12855"/>
        <dbReference type="Rhea" id="RHEA-COMP:12856"/>
        <dbReference type="ChEBI" id="CHEBI:15377"/>
        <dbReference type="ChEBI" id="CHEBI:15378"/>
        <dbReference type="ChEBI" id="CHEBI:28938"/>
        <dbReference type="ChEBI" id="CHEBI:74411"/>
        <dbReference type="ChEBI" id="CHEBI:82852"/>
        <dbReference type="EC" id="3.5.4.34"/>
    </reaction>
</comment>
<keyword evidence="2" id="KW-0479">Metal-binding</keyword>
<keyword evidence="14" id="KW-1185">Reference proteome</keyword>
<evidence type="ECO:0000256" key="8">
    <source>
        <dbReference type="ARBA" id="ARBA00038940"/>
    </source>
</evidence>
<feature type="domain" description="A to I editase" evidence="12">
    <location>
        <begin position="55"/>
        <end position="414"/>
    </location>
</feature>
<dbReference type="Proteomes" id="UP000268350">
    <property type="component" value="Unassembled WGS sequence"/>
</dbReference>
<evidence type="ECO:0000256" key="3">
    <source>
        <dbReference type="ARBA" id="ARBA00022801"/>
    </source>
</evidence>
<comment type="cofactor">
    <cofactor evidence="5">
        <name>1D-myo-inositol hexakisphosphate</name>
        <dbReference type="ChEBI" id="CHEBI:58130"/>
    </cofactor>
</comment>
<evidence type="ECO:0000313" key="14">
    <source>
        <dbReference type="Proteomes" id="UP000268350"/>
    </source>
</evidence>
<dbReference type="SMART" id="SM00552">
    <property type="entry name" value="ADEAMc"/>
    <property type="match status" value="1"/>
</dbReference>
<dbReference type="EMBL" id="OUUW01000010">
    <property type="protein sequence ID" value="SPP85453.1"/>
    <property type="molecule type" value="Genomic_DNA"/>
</dbReference>
<evidence type="ECO:0000313" key="13">
    <source>
        <dbReference type="EMBL" id="SPP85453.1"/>
    </source>
</evidence>
<evidence type="ECO:0000256" key="5">
    <source>
        <dbReference type="ARBA" id="ARBA00037026"/>
    </source>
</evidence>
<sequence length="419" mass="48105">MCNCDTNLSFEDISKICYDKFDLLPKTGKPSANQWTVLSCVVEHNRQTRDSRVVALGCGTKCIGYTRHCPKGFMLNDSHAEVLARRAFLRYLYHELDHDRIFHWDAKHRYFELSEHVEYHFFSTQTPCGDACIVDESVAMGLEKSAKRPRLDVNSEMVYTGGKLIAGQLPGAITDDMEQTPGALRTKPGRGVRTLSMSCSDKLARWCVLGVQGALIDSLVSKPIYFSSLNFSCPEAHQVSVERAIYKRWQGRSSKHTRFQPQQPQIRIDASLTFKYSQRGDRQPSPNGLVWSQLPDDLRYVLIFMLLKVISPLFAYRPYEISVNGKRQGVTKKKLESAQAALAVSKFKLFQTFLNLLQSHAELRAKFQRDDSDLEHMTYAFCKDLCEDYQQAWRQLKEEYFQQWTCKPKGLLDFTSKSE</sequence>